<dbReference type="Proteomes" id="UP001056035">
    <property type="component" value="Chromosome"/>
</dbReference>
<dbReference type="RefSeq" id="WP_254571888.1">
    <property type="nucleotide sequence ID" value="NZ_CP098502.1"/>
</dbReference>
<accession>A0ABY5DU54</accession>
<evidence type="ECO:0000313" key="1">
    <source>
        <dbReference type="EMBL" id="UTI65201.1"/>
    </source>
</evidence>
<gene>
    <name evidence="1" type="ORF">NBH00_03085</name>
</gene>
<organism evidence="1 2">
    <name type="scientific">Paraconexibacter antarcticus</name>
    <dbReference type="NCBI Taxonomy" id="2949664"/>
    <lineage>
        <taxon>Bacteria</taxon>
        <taxon>Bacillati</taxon>
        <taxon>Actinomycetota</taxon>
        <taxon>Thermoleophilia</taxon>
        <taxon>Solirubrobacterales</taxon>
        <taxon>Paraconexibacteraceae</taxon>
        <taxon>Paraconexibacter</taxon>
    </lineage>
</organism>
<protein>
    <submittedName>
        <fullName evidence="1">Uncharacterized protein</fullName>
    </submittedName>
</protein>
<evidence type="ECO:0000313" key="2">
    <source>
        <dbReference type="Proteomes" id="UP001056035"/>
    </source>
</evidence>
<keyword evidence="2" id="KW-1185">Reference proteome</keyword>
<proteinExistence type="predicted"/>
<dbReference type="EMBL" id="CP098502">
    <property type="protein sequence ID" value="UTI65201.1"/>
    <property type="molecule type" value="Genomic_DNA"/>
</dbReference>
<reference evidence="1 2" key="1">
    <citation type="submission" date="2022-06" db="EMBL/GenBank/DDBJ databases">
        <title>Paraconexibacter antarcticus.</title>
        <authorList>
            <person name="Kim C.S."/>
        </authorList>
    </citation>
    <scope>NUCLEOTIDE SEQUENCE [LARGE SCALE GENOMIC DNA]</scope>
    <source>
        <strain evidence="1 2">02-257</strain>
    </source>
</reference>
<name>A0ABY5DU54_9ACTN</name>
<sequence>MVLAATALPTAAAAYSYLSKPEAKTQAAGFARRLCNQLDDCIGVRAGLSYECSRAGALVVDCPVTLEYATDVECDITVRVTEHATYYNRRLIYSPDCH</sequence>